<protein>
    <recommendedName>
        <fullName evidence="1">Beta-lactamase class A catalytic domain-containing protein</fullName>
    </recommendedName>
</protein>
<accession>A0AAE0G611</accession>
<dbReference type="InterPro" id="IPR012338">
    <property type="entry name" value="Beta-lactam/transpept-like"/>
</dbReference>
<sequence length="344" mass="38777">MGKQKLKRYGFRLGSEYFYPASAVKLCAAVAAVRSLRSLGTKVTTPISLTTPMVFHVPSRLSVSKEALDTSNLRNGAITVAHEIRKLFLVSDNRAFNRLYEFVGQRSLNEQMWQCGMLSLRIRHRLYDAVPRLEVDERLTPALEFWNSDSDAVGLPPQRSTLDLDLEPGGRITVGSAFISSTGALVDEPLDFTNKNSSSLMDLQNLLVKIFYPNLLEGERLDLDEQDARFLMEAMAQYPSQSSNPKYPAKKYPDEYGKFFLPGLLRVRDKSALRIYNKLGRAYGFSIDNAYVTDIESGRSFFLSAVIYTNANDVLNDDKYEYKIADAFLENLAEVVSVELWGKS</sequence>
<keyword evidence="3" id="KW-1185">Reference proteome</keyword>
<dbReference type="AlphaFoldDB" id="A0AAE0G611"/>
<dbReference type="GO" id="GO:0008800">
    <property type="term" value="F:beta-lactamase activity"/>
    <property type="evidence" value="ECO:0007669"/>
    <property type="project" value="InterPro"/>
</dbReference>
<dbReference type="Gene3D" id="3.40.710.10">
    <property type="entry name" value="DD-peptidase/beta-lactamase superfamily"/>
    <property type="match status" value="1"/>
</dbReference>
<gene>
    <name evidence="2" type="ORF">CYMTET_19720</name>
</gene>
<evidence type="ECO:0000259" key="1">
    <source>
        <dbReference type="Pfam" id="PF13354"/>
    </source>
</evidence>
<feature type="domain" description="Beta-lactamase class A catalytic" evidence="1">
    <location>
        <begin position="14"/>
        <end position="304"/>
    </location>
</feature>
<dbReference type="Pfam" id="PF13354">
    <property type="entry name" value="Beta-lactamase2"/>
    <property type="match status" value="1"/>
</dbReference>
<organism evidence="2 3">
    <name type="scientific">Cymbomonas tetramitiformis</name>
    <dbReference type="NCBI Taxonomy" id="36881"/>
    <lineage>
        <taxon>Eukaryota</taxon>
        <taxon>Viridiplantae</taxon>
        <taxon>Chlorophyta</taxon>
        <taxon>Pyramimonadophyceae</taxon>
        <taxon>Pyramimonadales</taxon>
        <taxon>Pyramimonadaceae</taxon>
        <taxon>Cymbomonas</taxon>
    </lineage>
</organism>
<dbReference type="Proteomes" id="UP001190700">
    <property type="component" value="Unassembled WGS sequence"/>
</dbReference>
<comment type="caution">
    <text evidence="2">The sequence shown here is derived from an EMBL/GenBank/DDBJ whole genome shotgun (WGS) entry which is preliminary data.</text>
</comment>
<dbReference type="InterPro" id="IPR045155">
    <property type="entry name" value="Beta-lactam_cat"/>
</dbReference>
<dbReference type="GO" id="GO:0030655">
    <property type="term" value="P:beta-lactam antibiotic catabolic process"/>
    <property type="evidence" value="ECO:0007669"/>
    <property type="project" value="InterPro"/>
</dbReference>
<reference evidence="2 3" key="1">
    <citation type="journal article" date="2015" name="Genome Biol. Evol.">
        <title>Comparative Genomics of a Bacterivorous Green Alga Reveals Evolutionary Causalities and Consequences of Phago-Mixotrophic Mode of Nutrition.</title>
        <authorList>
            <person name="Burns J.A."/>
            <person name="Paasch A."/>
            <person name="Narechania A."/>
            <person name="Kim E."/>
        </authorList>
    </citation>
    <scope>NUCLEOTIDE SEQUENCE [LARGE SCALE GENOMIC DNA]</scope>
    <source>
        <strain evidence="2 3">PLY_AMNH</strain>
    </source>
</reference>
<evidence type="ECO:0000313" key="3">
    <source>
        <dbReference type="Proteomes" id="UP001190700"/>
    </source>
</evidence>
<proteinExistence type="predicted"/>
<evidence type="ECO:0000313" key="2">
    <source>
        <dbReference type="EMBL" id="KAK3271958.1"/>
    </source>
</evidence>
<dbReference type="EMBL" id="LGRX02009246">
    <property type="protein sequence ID" value="KAK3271958.1"/>
    <property type="molecule type" value="Genomic_DNA"/>
</dbReference>
<name>A0AAE0G611_9CHLO</name>
<dbReference type="SUPFAM" id="SSF56601">
    <property type="entry name" value="beta-lactamase/transpeptidase-like"/>
    <property type="match status" value="1"/>
</dbReference>